<evidence type="ECO:0000256" key="1">
    <source>
        <dbReference type="ARBA" id="ARBA00022603"/>
    </source>
</evidence>
<accession>A0ABP0QVM9</accession>
<dbReference type="Gene3D" id="3.40.50.150">
    <property type="entry name" value="Vaccinia Virus protein VP39"/>
    <property type="match status" value="1"/>
</dbReference>
<sequence>VQLSRAVQVKGTADRLRNLPRNWTLASTCTGSGSFELAADCVCTALNYHMDDDTLFKDSTSYRTFKGNLDVLNYSRPMWVALENVDVGDCSDDDSNGAVISKLLKETGYHTRMVLLEACQFGLPQRRVRLFILGVHIERAQAELMSSPENILNELVTIYLPAMKLSCPSVDFFLRPHDDDDIVDELHRRQDKLLKKAEQSKDNDQEQPNPDAKGEKWKELHMNLAASRNLSWPIKIPKDLRDNSWFKTIPTREQEVSWPTFFSVR</sequence>
<name>A0ABP0QVM9_9DINO</name>
<feature type="region of interest" description="Disordered" evidence="3">
    <location>
        <begin position="196"/>
        <end position="215"/>
    </location>
</feature>
<dbReference type="Pfam" id="PF00145">
    <property type="entry name" value="DNA_methylase"/>
    <property type="match status" value="1"/>
</dbReference>
<keyword evidence="1" id="KW-0489">Methyltransferase</keyword>
<dbReference type="InterPro" id="IPR029063">
    <property type="entry name" value="SAM-dependent_MTases_sf"/>
</dbReference>
<dbReference type="InterPro" id="IPR001525">
    <property type="entry name" value="C5_MeTfrase"/>
</dbReference>
<comment type="caution">
    <text evidence="4">The sequence shown here is derived from an EMBL/GenBank/DDBJ whole genome shotgun (WGS) entry which is preliminary data.</text>
</comment>
<evidence type="ECO:0000313" key="4">
    <source>
        <dbReference type="EMBL" id="CAK9092352.1"/>
    </source>
</evidence>
<evidence type="ECO:0000313" key="5">
    <source>
        <dbReference type="Proteomes" id="UP001642464"/>
    </source>
</evidence>
<gene>
    <name evidence="4" type="ORF">SCF082_LOCUS43463</name>
</gene>
<keyword evidence="5" id="KW-1185">Reference proteome</keyword>
<dbReference type="EMBL" id="CAXAMM010040305">
    <property type="protein sequence ID" value="CAK9092352.1"/>
    <property type="molecule type" value="Genomic_DNA"/>
</dbReference>
<reference evidence="4 5" key="1">
    <citation type="submission" date="2024-02" db="EMBL/GenBank/DDBJ databases">
        <authorList>
            <person name="Chen Y."/>
            <person name="Shah S."/>
            <person name="Dougan E. K."/>
            <person name="Thang M."/>
            <person name="Chan C."/>
        </authorList>
    </citation>
    <scope>NUCLEOTIDE SEQUENCE [LARGE SCALE GENOMIC DNA]</scope>
</reference>
<protein>
    <recommendedName>
        <fullName evidence="6">DNA (cytosine-5-)-methyltransferase</fullName>
    </recommendedName>
</protein>
<dbReference type="SUPFAM" id="SSF53335">
    <property type="entry name" value="S-adenosyl-L-methionine-dependent methyltransferases"/>
    <property type="match status" value="1"/>
</dbReference>
<proteinExistence type="predicted"/>
<evidence type="ECO:0008006" key="6">
    <source>
        <dbReference type="Google" id="ProtNLM"/>
    </source>
</evidence>
<dbReference type="Proteomes" id="UP001642464">
    <property type="component" value="Unassembled WGS sequence"/>
</dbReference>
<evidence type="ECO:0000256" key="2">
    <source>
        <dbReference type="ARBA" id="ARBA00022679"/>
    </source>
</evidence>
<organism evidence="4 5">
    <name type="scientific">Durusdinium trenchii</name>
    <dbReference type="NCBI Taxonomy" id="1381693"/>
    <lineage>
        <taxon>Eukaryota</taxon>
        <taxon>Sar</taxon>
        <taxon>Alveolata</taxon>
        <taxon>Dinophyceae</taxon>
        <taxon>Suessiales</taxon>
        <taxon>Symbiodiniaceae</taxon>
        <taxon>Durusdinium</taxon>
    </lineage>
</organism>
<feature type="non-terminal residue" evidence="4">
    <location>
        <position position="265"/>
    </location>
</feature>
<keyword evidence="2" id="KW-0808">Transferase</keyword>
<evidence type="ECO:0000256" key="3">
    <source>
        <dbReference type="SAM" id="MobiDB-lite"/>
    </source>
</evidence>
<feature type="non-terminal residue" evidence="4">
    <location>
        <position position="1"/>
    </location>
</feature>